<dbReference type="SUPFAM" id="SSF55920">
    <property type="entry name" value="Creatinase/aminopeptidase"/>
    <property type="match status" value="1"/>
</dbReference>
<comment type="cofactor">
    <cofactor evidence="1">
        <name>Mn(2+)</name>
        <dbReference type="ChEBI" id="CHEBI:29035"/>
    </cofactor>
</comment>
<dbReference type="CDD" id="cd01085">
    <property type="entry name" value="APP"/>
    <property type="match status" value="1"/>
</dbReference>
<dbReference type="GO" id="GO:0046872">
    <property type="term" value="F:metal ion binding"/>
    <property type="evidence" value="ECO:0007669"/>
    <property type="project" value="UniProtKB-KW"/>
</dbReference>
<sequence length="607" mass="66794">MAVHTGDRLAALRAQMKSQEYNVDAFLIPSEDSHQSEYIADCDKRRHWISGFTGSAGFAIVSTHEAALFTDGRYFLQASEQLDSNWTLMKQGLPGVPTWQEYLVKNLPAGSRIGVDPKLITASDARQLSSSLSTVGSSLVVIHDNLVDKAWGAERPSAPKDHVIVHPITFAGKSHADKLEDLRKYIVEKGAYGVVVSALDEVAWLFNLRGSDVECNPVFYSYAIISKADAVLYVDPAKVPDAVKEHLGSHVILKPYDAIFDDLRKLSETLGASGEKLIANSKTSLAVEVAAGKDNIQEERSFINDAKAIKNEAELKGMRDCHLRDAAALVHYFAWLENQLKAGTKLDEVDGADKLESFRAQQADYVGLSFDTISSTGENGAIIHYKPEKETCKVIDIKQIYLCDSGGQYKDGTTDVTRTYHFGEPTAYEKRCFTRVLQGHIAVDSAVFPQGTTGFLLDPFARHALWKDGLDFRHGTGHGVGSFLNVHEGPQGIGVRIAYNDTPLAVGMTVTDEPGYYEDGKFGIRIENVLIVRKADTPHNFGDRGYLGFEHVTLVPIGLNLIDKELLSPDEKKWVNDYHAECLAKIGPLVASDPDAVAWLKRETTPI</sequence>
<evidence type="ECO:0000256" key="2">
    <source>
        <dbReference type="ARBA" id="ARBA00008766"/>
    </source>
</evidence>
<dbReference type="InterPro" id="IPR001131">
    <property type="entry name" value="Peptidase_M24B_aminopep-P_CS"/>
</dbReference>
<accession>A0A068S092</accession>
<dbReference type="FunFam" id="3.40.350.10:FF:000003">
    <property type="entry name" value="Xaa-pro aminopeptidase P"/>
    <property type="match status" value="1"/>
</dbReference>
<dbReference type="GO" id="GO:0070006">
    <property type="term" value="F:metalloaminopeptidase activity"/>
    <property type="evidence" value="ECO:0007669"/>
    <property type="project" value="InterPro"/>
</dbReference>
<dbReference type="STRING" id="1263082.A0A068S092"/>
<evidence type="ECO:0000259" key="7">
    <source>
        <dbReference type="Pfam" id="PF00557"/>
    </source>
</evidence>
<evidence type="ECO:0000256" key="3">
    <source>
        <dbReference type="ARBA" id="ARBA00022723"/>
    </source>
</evidence>
<keyword evidence="4" id="KW-0378">Hydrolase</keyword>
<feature type="domain" description="Peptidase M24" evidence="7">
    <location>
        <begin position="317"/>
        <end position="533"/>
    </location>
</feature>
<proteinExistence type="inferred from homology"/>
<dbReference type="Pfam" id="PF16188">
    <property type="entry name" value="Peptidase_M24_C"/>
    <property type="match status" value="1"/>
</dbReference>
<dbReference type="Gene3D" id="3.90.230.10">
    <property type="entry name" value="Creatinase/methionine aminopeptidase superfamily"/>
    <property type="match status" value="1"/>
</dbReference>
<dbReference type="FunFam" id="3.90.230.10:FF:000007">
    <property type="entry name" value="Xaa-Pro aminopeptidase P"/>
    <property type="match status" value="1"/>
</dbReference>
<dbReference type="PANTHER" id="PTHR43763:SF6">
    <property type="entry name" value="XAA-PRO AMINOPEPTIDASE 1"/>
    <property type="match status" value="1"/>
</dbReference>
<keyword evidence="3 6" id="KW-0479">Metal-binding</keyword>
<dbReference type="PROSITE" id="PS00491">
    <property type="entry name" value="PROLINE_PEPTIDASE"/>
    <property type="match status" value="1"/>
</dbReference>
<dbReference type="Proteomes" id="UP000027586">
    <property type="component" value="Unassembled WGS sequence"/>
</dbReference>
<evidence type="ECO:0000256" key="5">
    <source>
        <dbReference type="ARBA" id="ARBA00023211"/>
    </source>
</evidence>
<dbReference type="InterPro" id="IPR000587">
    <property type="entry name" value="Creatinase_N"/>
</dbReference>
<reference evidence="10" key="1">
    <citation type="submission" date="2013-08" db="EMBL/GenBank/DDBJ databases">
        <title>Gene expansion shapes genome architecture in the human pathogen Lichtheimia corymbifera: an evolutionary genomics analysis in the ancient terrestrial Mucorales (Mucoromycotina).</title>
        <authorList>
            <person name="Schwartze V.U."/>
            <person name="Winter S."/>
            <person name="Shelest E."/>
            <person name="Marcet-Houben M."/>
            <person name="Horn F."/>
            <person name="Wehner S."/>
            <person name="Hoffmann K."/>
            <person name="Riege K."/>
            <person name="Sammeth M."/>
            <person name="Nowrousian M."/>
            <person name="Valiante V."/>
            <person name="Linde J."/>
            <person name="Jacobsen I.D."/>
            <person name="Marz M."/>
            <person name="Brakhage A.A."/>
            <person name="Gabaldon T."/>
            <person name="Bocker S."/>
            <person name="Voigt K."/>
        </authorList>
    </citation>
    <scope>NUCLEOTIDE SEQUENCE [LARGE SCALE GENOMIC DNA]</scope>
    <source>
        <strain evidence="10">FSU 9682</strain>
    </source>
</reference>
<dbReference type="InterPro" id="IPR000994">
    <property type="entry name" value="Pept_M24"/>
</dbReference>
<dbReference type="InterPro" id="IPR036005">
    <property type="entry name" value="Creatinase/aminopeptidase-like"/>
</dbReference>
<dbReference type="InterPro" id="IPR033740">
    <property type="entry name" value="Pept_M24B"/>
</dbReference>
<keyword evidence="11" id="KW-1185">Reference proteome</keyword>
<organism evidence="10 11">
    <name type="scientific">Lichtheimia corymbifera JMRC:FSU:9682</name>
    <dbReference type="NCBI Taxonomy" id="1263082"/>
    <lineage>
        <taxon>Eukaryota</taxon>
        <taxon>Fungi</taxon>
        <taxon>Fungi incertae sedis</taxon>
        <taxon>Mucoromycota</taxon>
        <taxon>Mucoromycotina</taxon>
        <taxon>Mucoromycetes</taxon>
        <taxon>Mucorales</taxon>
        <taxon>Lichtheimiaceae</taxon>
        <taxon>Lichtheimia</taxon>
    </lineage>
</organism>
<evidence type="ECO:0000256" key="4">
    <source>
        <dbReference type="ARBA" id="ARBA00022801"/>
    </source>
</evidence>
<name>A0A068S092_9FUNG</name>
<feature type="domain" description="Creatinase N-terminal" evidence="8">
    <location>
        <begin position="8"/>
        <end position="135"/>
    </location>
</feature>
<evidence type="ECO:0000313" key="10">
    <source>
        <dbReference type="EMBL" id="CDH55410.1"/>
    </source>
</evidence>
<evidence type="ECO:0000313" key="11">
    <source>
        <dbReference type="Proteomes" id="UP000027586"/>
    </source>
</evidence>
<dbReference type="GO" id="GO:0005737">
    <property type="term" value="C:cytoplasm"/>
    <property type="evidence" value="ECO:0007669"/>
    <property type="project" value="UniProtKB-ARBA"/>
</dbReference>
<dbReference type="InterPro" id="IPR050422">
    <property type="entry name" value="X-Pro_aminopeptidase_P"/>
</dbReference>
<evidence type="ECO:0000256" key="1">
    <source>
        <dbReference type="ARBA" id="ARBA00001936"/>
    </source>
</evidence>
<keyword evidence="5" id="KW-0464">Manganese</keyword>
<dbReference type="Pfam" id="PF16189">
    <property type="entry name" value="Creatinase_N_2"/>
    <property type="match status" value="1"/>
</dbReference>
<dbReference type="Pfam" id="PF01321">
    <property type="entry name" value="Creatinase_N"/>
    <property type="match status" value="1"/>
</dbReference>
<gene>
    <name evidence="10" type="ORF">LCOR_06551.1</name>
</gene>
<feature type="domain" description="Peptidase M24 C-terminal" evidence="9">
    <location>
        <begin position="545"/>
        <end position="607"/>
    </location>
</feature>
<dbReference type="InterPro" id="IPR029149">
    <property type="entry name" value="Creatin/AminoP/Spt16_N"/>
</dbReference>
<dbReference type="SUPFAM" id="SSF53092">
    <property type="entry name" value="Creatinase/prolidase N-terminal domain"/>
    <property type="match status" value="1"/>
</dbReference>
<evidence type="ECO:0000259" key="9">
    <source>
        <dbReference type="Pfam" id="PF16188"/>
    </source>
</evidence>
<dbReference type="Pfam" id="PF00557">
    <property type="entry name" value="Peptidase_M24"/>
    <property type="match status" value="1"/>
</dbReference>
<keyword evidence="10" id="KW-0645">Protease</keyword>
<dbReference type="EMBL" id="CBTN010000029">
    <property type="protein sequence ID" value="CDH55410.1"/>
    <property type="molecule type" value="Genomic_DNA"/>
</dbReference>
<dbReference type="InterPro" id="IPR032416">
    <property type="entry name" value="Peptidase_M24_C"/>
</dbReference>
<keyword evidence="10" id="KW-0031">Aminopeptidase</keyword>
<dbReference type="AlphaFoldDB" id="A0A068S092"/>
<dbReference type="OrthoDB" id="9995434at2759"/>
<dbReference type="Gene3D" id="3.40.350.10">
    <property type="entry name" value="Creatinase/prolidase N-terminal domain"/>
    <property type="match status" value="2"/>
</dbReference>
<protein>
    <submittedName>
        <fullName evidence="10">Creatinase aminopeptidase</fullName>
    </submittedName>
</protein>
<evidence type="ECO:0000256" key="6">
    <source>
        <dbReference type="RuleBase" id="RU000590"/>
    </source>
</evidence>
<dbReference type="PANTHER" id="PTHR43763">
    <property type="entry name" value="XAA-PRO AMINOPEPTIDASE 1"/>
    <property type="match status" value="1"/>
</dbReference>
<comment type="similarity">
    <text evidence="2 6">Belongs to the peptidase M24B family.</text>
</comment>
<comment type="caution">
    <text evidence="10">The sequence shown here is derived from an EMBL/GenBank/DDBJ whole genome shotgun (WGS) entry which is preliminary data.</text>
</comment>
<dbReference type="VEuPathDB" id="FungiDB:LCOR_06551.1"/>
<evidence type="ECO:0000259" key="8">
    <source>
        <dbReference type="Pfam" id="PF01321"/>
    </source>
</evidence>